<evidence type="ECO:0000313" key="3">
    <source>
        <dbReference type="EMBL" id="KAF2433428.1"/>
    </source>
</evidence>
<organism evidence="3 4">
    <name type="scientific">Tothia fuscella</name>
    <dbReference type="NCBI Taxonomy" id="1048955"/>
    <lineage>
        <taxon>Eukaryota</taxon>
        <taxon>Fungi</taxon>
        <taxon>Dikarya</taxon>
        <taxon>Ascomycota</taxon>
        <taxon>Pezizomycotina</taxon>
        <taxon>Dothideomycetes</taxon>
        <taxon>Pleosporomycetidae</taxon>
        <taxon>Venturiales</taxon>
        <taxon>Cylindrosympodiaceae</taxon>
        <taxon>Tothia</taxon>
    </lineage>
</organism>
<name>A0A9P4NY63_9PEZI</name>
<feature type="domain" description="Heterokaryon incompatibility" evidence="2">
    <location>
        <begin position="186"/>
        <end position="348"/>
    </location>
</feature>
<dbReference type="InterPro" id="IPR010730">
    <property type="entry name" value="HET"/>
</dbReference>
<dbReference type="EMBL" id="MU007021">
    <property type="protein sequence ID" value="KAF2433428.1"/>
    <property type="molecule type" value="Genomic_DNA"/>
</dbReference>
<dbReference type="Proteomes" id="UP000800235">
    <property type="component" value="Unassembled WGS sequence"/>
</dbReference>
<comment type="caution">
    <text evidence="3">The sequence shown here is derived from an EMBL/GenBank/DDBJ whole genome shotgun (WGS) entry which is preliminary data.</text>
</comment>
<protein>
    <submittedName>
        <fullName evidence="3">HET-domain-containing protein</fullName>
    </submittedName>
</protein>
<accession>A0A9P4NY63</accession>
<gene>
    <name evidence="3" type="ORF">EJ08DRAFT_694701</name>
</gene>
<evidence type="ECO:0000259" key="2">
    <source>
        <dbReference type="Pfam" id="PF06985"/>
    </source>
</evidence>
<proteinExistence type="predicted"/>
<dbReference type="PANTHER" id="PTHR24148:SF64">
    <property type="entry name" value="HETEROKARYON INCOMPATIBILITY DOMAIN-CONTAINING PROTEIN"/>
    <property type="match status" value="1"/>
</dbReference>
<dbReference type="OrthoDB" id="5386682at2759"/>
<dbReference type="Pfam" id="PF06985">
    <property type="entry name" value="HET"/>
    <property type="match status" value="1"/>
</dbReference>
<reference evidence="3" key="1">
    <citation type="journal article" date="2020" name="Stud. Mycol.">
        <title>101 Dothideomycetes genomes: a test case for predicting lifestyles and emergence of pathogens.</title>
        <authorList>
            <person name="Haridas S."/>
            <person name="Albert R."/>
            <person name="Binder M."/>
            <person name="Bloem J."/>
            <person name="Labutti K."/>
            <person name="Salamov A."/>
            <person name="Andreopoulos B."/>
            <person name="Baker S."/>
            <person name="Barry K."/>
            <person name="Bills G."/>
            <person name="Bluhm B."/>
            <person name="Cannon C."/>
            <person name="Castanera R."/>
            <person name="Culley D."/>
            <person name="Daum C."/>
            <person name="Ezra D."/>
            <person name="Gonzalez J."/>
            <person name="Henrissat B."/>
            <person name="Kuo A."/>
            <person name="Liang C."/>
            <person name="Lipzen A."/>
            <person name="Lutzoni F."/>
            <person name="Magnuson J."/>
            <person name="Mondo S."/>
            <person name="Nolan M."/>
            <person name="Ohm R."/>
            <person name="Pangilinan J."/>
            <person name="Park H.-J."/>
            <person name="Ramirez L."/>
            <person name="Alfaro M."/>
            <person name="Sun H."/>
            <person name="Tritt A."/>
            <person name="Yoshinaga Y."/>
            <person name="Zwiers L.-H."/>
            <person name="Turgeon B."/>
            <person name="Goodwin S."/>
            <person name="Spatafora J."/>
            <person name="Crous P."/>
            <person name="Grigoriev I."/>
        </authorList>
    </citation>
    <scope>NUCLEOTIDE SEQUENCE</scope>
    <source>
        <strain evidence="3">CBS 130266</strain>
    </source>
</reference>
<dbReference type="PANTHER" id="PTHR24148">
    <property type="entry name" value="ANKYRIN REPEAT DOMAIN-CONTAINING PROTEIN 39 HOMOLOG-RELATED"/>
    <property type="match status" value="1"/>
</dbReference>
<evidence type="ECO:0000313" key="4">
    <source>
        <dbReference type="Proteomes" id="UP000800235"/>
    </source>
</evidence>
<evidence type="ECO:0000256" key="1">
    <source>
        <dbReference type="SAM" id="MobiDB-lite"/>
    </source>
</evidence>
<dbReference type="AlphaFoldDB" id="A0A9P4NY63"/>
<sequence length="728" mass="83264">MSDGEDFPREEFATRIAEYHSNLTRIVKESQLYLNPQRKQRRVIQLALTQHERAKYFVELEEEIEKGPYSIFHLNSSKEPEIKVNDFGGRDSMSSLSESDRARFWSRLSWPDRPKETSSSRMKIDDHETSISPSQPTAEVDFECPLYSPLYTKNTIRLLKINPGRNTDPVSSHLEIACLDERRILYEALSYVWGDANDLVDVHCNQKIIKITRSLSSALQRLRYETQPRYIWADAVCINQEDIAERGHQVRLMRSIYRNASAVLVYLGQDPDAHAITAFSVVSTIANAASEGILTTEKANFTSNGVNSDGIENLPGRLGTPPPDSSLWNSVAHLYNLTWFWRLWCIQEVALASTAVFIWGGASISWRWLGLASARIRTNNYQAQRRQEMTGVFNAYFMFRIWQGEWDLQPLKFSFLRLMGLTRQFESSDSRDRVFGLLGLPTTDNDPESEQLFIEPDYNLSPDEVYEKLAITIREVDSNLQLLSSVQHGSDLISDKVSWIPRWDNVYTHTLAPSDPENHHETSAGLHVETRGSGCTSIWSLKGLEVNTVHEVLSPVRNDRFLTTDSFAQMSRLHHHIWTPETRKNACWTLTAGKDWYGLLIKNSDGAARLMRDFSAYVSTYYPQSSFEMANDHNESGDVERFIEAASNACKGRRLFFTYSGLLGLGPAAMREGDKLCVLFGGEMPYILRSEGTHFRFIGECYVYDLMEGKAIQHWRNGTLFSKYFDIC</sequence>
<keyword evidence="4" id="KW-1185">Reference proteome</keyword>
<feature type="compositionally biased region" description="Basic and acidic residues" evidence="1">
    <location>
        <begin position="112"/>
        <end position="129"/>
    </location>
</feature>
<dbReference type="Pfam" id="PF26639">
    <property type="entry name" value="Het-6_barrel"/>
    <property type="match status" value="1"/>
</dbReference>
<feature type="region of interest" description="Disordered" evidence="1">
    <location>
        <begin position="112"/>
        <end position="136"/>
    </location>
</feature>
<dbReference type="InterPro" id="IPR052895">
    <property type="entry name" value="HetReg/Transcr_Mod"/>
</dbReference>